<evidence type="ECO:0000256" key="6">
    <source>
        <dbReference type="SAM" id="Phobius"/>
    </source>
</evidence>
<dbReference type="AlphaFoldDB" id="A0A1Q8R9S4"/>
<proteinExistence type="inferred from homology"/>
<evidence type="ECO:0000256" key="3">
    <source>
        <dbReference type="ARBA" id="ARBA00022989"/>
    </source>
</evidence>
<keyword evidence="2 6" id="KW-0812">Transmembrane</keyword>
<comment type="subcellular location">
    <subcellularLocation>
        <location evidence="1">Membrane</location>
        <topology evidence="1">Multi-pass membrane protein</topology>
    </subcellularLocation>
</comment>
<dbReference type="GO" id="GO:0016020">
    <property type="term" value="C:membrane"/>
    <property type="evidence" value="ECO:0007669"/>
    <property type="project" value="UniProtKB-SubCell"/>
</dbReference>
<dbReference type="InterPro" id="IPR052337">
    <property type="entry name" value="SAT4-like"/>
</dbReference>
<evidence type="ECO:0000256" key="1">
    <source>
        <dbReference type="ARBA" id="ARBA00004141"/>
    </source>
</evidence>
<evidence type="ECO:0000256" key="4">
    <source>
        <dbReference type="ARBA" id="ARBA00023136"/>
    </source>
</evidence>
<feature type="domain" description="Rhodopsin" evidence="7">
    <location>
        <begin position="6"/>
        <end position="80"/>
    </location>
</feature>
<dbReference type="Pfam" id="PF20684">
    <property type="entry name" value="Fung_rhodopsin"/>
    <property type="match status" value="1"/>
</dbReference>
<dbReference type="Proteomes" id="UP000186583">
    <property type="component" value="Unassembled WGS sequence"/>
</dbReference>
<evidence type="ECO:0000313" key="9">
    <source>
        <dbReference type="Proteomes" id="UP000186583"/>
    </source>
</evidence>
<evidence type="ECO:0000313" key="8">
    <source>
        <dbReference type="EMBL" id="OLN81061.1"/>
    </source>
</evidence>
<reference evidence="8 9" key="1">
    <citation type="submission" date="2016-11" db="EMBL/GenBank/DDBJ databases">
        <title>Draft Genome Assembly of Colletotrichum chlorophyti a pathogen of herbaceous plants.</title>
        <authorList>
            <person name="Gan P."/>
            <person name="Narusaka M."/>
            <person name="Tsushima A."/>
            <person name="Narusaka Y."/>
            <person name="Takano Y."/>
            <person name="Shirasu K."/>
        </authorList>
    </citation>
    <scope>NUCLEOTIDE SEQUENCE [LARGE SCALE GENOMIC DNA]</scope>
    <source>
        <strain evidence="8 9">NTL11</strain>
    </source>
</reference>
<evidence type="ECO:0000256" key="5">
    <source>
        <dbReference type="ARBA" id="ARBA00038359"/>
    </source>
</evidence>
<evidence type="ECO:0000256" key="2">
    <source>
        <dbReference type="ARBA" id="ARBA00022692"/>
    </source>
</evidence>
<dbReference type="PANTHER" id="PTHR33048">
    <property type="entry name" value="PTH11-LIKE INTEGRAL MEMBRANE PROTEIN (AFU_ORTHOLOGUE AFUA_5G11245)"/>
    <property type="match status" value="1"/>
</dbReference>
<keyword evidence="9" id="KW-1185">Reference proteome</keyword>
<dbReference type="PANTHER" id="PTHR33048:SF160">
    <property type="entry name" value="SAT4 FAMILY MEMBRANE PROTEIN"/>
    <property type="match status" value="1"/>
</dbReference>
<dbReference type="OrthoDB" id="2496787at2759"/>
<dbReference type="STRING" id="708187.A0A1Q8R9S4"/>
<comment type="similarity">
    <text evidence="5">Belongs to the SAT4 family.</text>
</comment>
<keyword evidence="3 6" id="KW-1133">Transmembrane helix</keyword>
<gene>
    <name evidence="8" type="ORF">CCHL11_09406</name>
</gene>
<accession>A0A1Q8R9S4</accession>
<organism evidence="8 9">
    <name type="scientific">Colletotrichum chlorophyti</name>
    <dbReference type="NCBI Taxonomy" id="708187"/>
    <lineage>
        <taxon>Eukaryota</taxon>
        <taxon>Fungi</taxon>
        <taxon>Dikarya</taxon>
        <taxon>Ascomycota</taxon>
        <taxon>Pezizomycotina</taxon>
        <taxon>Sordariomycetes</taxon>
        <taxon>Hypocreomycetidae</taxon>
        <taxon>Glomerellales</taxon>
        <taxon>Glomerellaceae</taxon>
        <taxon>Colletotrichum</taxon>
    </lineage>
</organism>
<dbReference type="InterPro" id="IPR049326">
    <property type="entry name" value="Rhodopsin_dom_fungi"/>
</dbReference>
<feature type="transmembrane region" description="Helical" evidence="6">
    <location>
        <begin position="70"/>
        <end position="93"/>
    </location>
</feature>
<keyword evidence="4 6" id="KW-0472">Membrane</keyword>
<comment type="caution">
    <text evidence="8">The sequence shown here is derived from an EMBL/GenBank/DDBJ whole genome shotgun (WGS) entry which is preliminary data.</text>
</comment>
<name>A0A1Q8R9S4_9PEZI</name>
<protein>
    <recommendedName>
        <fullName evidence="7">Rhodopsin domain-containing protein</fullName>
    </recommendedName>
</protein>
<dbReference type="EMBL" id="MPGH01000265">
    <property type="protein sequence ID" value="OLN81061.1"/>
    <property type="molecule type" value="Genomic_DNA"/>
</dbReference>
<sequence length="97" mass="10861">MAYFNALRLFQRTPISLAWTFWTGEATGKCIDIVQLALAHVGINAALDVWMLILPVTQVWGMNLALRKKFAMMFMLSFGLSTDNIPLLLVAMMPSVI</sequence>
<evidence type="ECO:0000259" key="7">
    <source>
        <dbReference type="Pfam" id="PF20684"/>
    </source>
</evidence>